<comment type="caution">
    <text evidence="4">The sequence shown here is derived from an EMBL/GenBank/DDBJ whole genome shotgun (WGS) entry which is preliminary data.</text>
</comment>
<dbReference type="PANTHER" id="PTHR47657">
    <property type="entry name" value="STEROL REGULATORY ELEMENT-BINDING PROTEIN ECM22"/>
    <property type="match status" value="1"/>
</dbReference>
<keyword evidence="5" id="KW-1185">Reference proteome</keyword>
<dbReference type="EMBL" id="SPUK01000021">
    <property type="protein sequence ID" value="TQV91099.1"/>
    <property type="molecule type" value="Genomic_DNA"/>
</dbReference>
<dbReference type="AlphaFoldDB" id="A0A545UNQ4"/>
<dbReference type="GO" id="GO:0008270">
    <property type="term" value="F:zinc ion binding"/>
    <property type="evidence" value="ECO:0007669"/>
    <property type="project" value="InterPro"/>
</dbReference>
<accession>A0A545UNQ4</accession>
<name>A0A545UNQ4_9HYPO</name>
<dbReference type="PROSITE" id="PS00463">
    <property type="entry name" value="ZN2_CY6_FUNGAL_1"/>
    <property type="match status" value="1"/>
</dbReference>
<feature type="domain" description="Zn(2)-C6 fungal-type" evidence="3">
    <location>
        <begin position="48"/>
        <end position="78"/>
    </location>
</feature>
<dbReference type="InterPro" id="IPR036864">
    <property type="entry name" value="Zn2-C6_fun-type_DNA-bd_sf"/>
</dbReference>
<organism evidence="4 5">
    <name type="scientific">Cordyceps javanica</name>
    <dbReference type="NCBI Taxonomy" id="43265"/>
    <lineage>
        <taxon>Eukaryota</taxon>
        <taxon>Fungi</taxon>
        <taxon>Dikarya</taxon>
        <taxon>Ascomycota</taxon>
        <taxon>Pezizomycotina</taxon>
        <taxon>Sordariomycetes</taxon>
        <taxon>Hypocreomycetidae</taxon>
        <taxon>Hypocreales</taxon>
        <taxon>Cordycipitaceae</taxon>
        <taxon>Cordyceps</taxon>
    </lineage>
</organism>
<dbReference type="PROSITE" id="PS50048">
    <property type="entry name" value="ZN2_CY6_FUNGAL_2"/>
    <property type="match status" value="1"/>
</dbReference>
<dbReference type="CDD" id="cd00067">
    <property type="entry name" value="GAL4"/>
    <property type="match status" value="1"/>
</dbReference>
<evidence type="ECO:0000313" key="4">
    <source>
        <dbReference type="EMBL" id="TQV91099.1"/>
    </source>
</evidence>
<feature type="compositionally biased region" description="Polar residues" evidence="2">
    <location>
        <begin position="12"/>
        <end position="32"/>
    </location>
</feature>
<dbReference type="Pfam" id="PF00172">
    <property type="entry name" value="Zn_clus"/>
    <property type="match status" value="1"/>
</dbReference>
<feature type="region of interest" description="Disordered" evidence="2">
    <location>
        <begin position="182"/>
        <end position="218"/>
    </location>
</feature>
<dbReference type="SUPFAM" id="SSF57701">
    <property type="entry name" value="Zn2/Cys6 DNA-binding domain"/>
    <property type="match status" value="1"/>
</dbReference>
<dbReference type="Proteomes" id="UP000315783">
    <property type="component" value="Unassembled WGS sequence"/>
</dbReference>
<sequence>MVLPIISGVISSSDSAVPSPRTASSSTDSQTVARKAQERPRHRKTRTGCFNCKRRRIKCKEERPACRNCVKSGYTCEYPPQARLYMSPDQVPRFTMLDMHFFQHFLLQCRPVYPLGNQQVWKHDVLCLSHHHNFLLYAILGFAAADLEANGGTNSTLSVPAMTYRFKAIQLFRKAITSFQEPEKSAKAAPPTETKNPRPRKSANIAGEAKPQTDSQHYGQSIMSLEQGSALVASCYLLMGQSQYLGDGIQDFMTLTRGSASLRAEMIRLGFPPLFQNLEPKDSVETMRQYLQGVPPLDKPWIDAGKTSLEMLKVVCADRLQLAYLANLENILLYSKTDTFKVYTSVMGHFLWWSSLPFDEFQRIIDMTDQVNVLLATHWVALMMTMAFLRKASSKINDDSKKQSDAPAPQGLRGAKAQAKDDGKCTEPWYYWLVCMNGWITGDYRKFNAWPHWVQDRLDEDATYFYS</sequence>
<feature type="region of interest" description="Disordered" evidence="2">
    <location>
        <begin position="12"/>
        <end position="42"/>
    </location>
</feature>
<dbReference type="Pfam" id="PF11951">
    <property type="entry name" value="Fungal_trans_2"/>
    <property type="match status" value="1"/>
</dbReference>
<dbReference type="InterPro" id="IPR001138">
    <property type="entry name" value="Zn2Cys6_DnaBD"/>
</dbReference>
<protein>
    <submittedName>
        <fullName evidence="4">Gal4-like transcriptional regulator</fullName>
    </submittedName>
</protein>
<dbReference type="InterPro" id="IPR052400">
    <property type="entry name" value="Zn2-C6_fungal_TF"/>
</dbReference>
<evidence type="ECO:0000313" key="5">
    <source>
        <dbReference type="Proteomes" id="UP000315783"/>
    </source>
</evidence>
<gene>
    <name evidence="4" type="ORF">IF1G_10334</name>
</gene>
<dbReference type="InterPro" id="IPR021858">
    <property type="entry name" value="Fun_TF"/>
</dbReference>
<dbReference type="Gene3D" id="4.10.240.10">
    <property type="entry name" value="Zn(2)-C6 fungal-type DNA-binding domain"/>
    <property type="match status" value="1"/>
</dbReference>
<proteinExistence type="predicted"/>
<evidence type="ECO:0000256" key="1">
    <source>
        <dbReference type="ARBA" id="ARBA00023242"/>
    </source>
</evidence>
<dbReference type="GO" id="GO:0000981">
    <property type="term" value="F:DNA-binding transcription factor activity, RNA polymerase II-specific"/>
    <property type="evidence" value="ECO:0007669"/>
    <property type="project" value="InterPro"/>
</dbReference>
<dbReference type="SMART" id="SM00066">
    <property type="entry name" value="GAL4"/>
    <property type="match status" value="1"/>
</dbReference>
<evidence type="ECO:0000259" key="3">
    <source>
        <dbReference type="PROSITE" id="PS50048"/>
    </source>
</evidence>
<feature type="region of interest" description="Disordered" evidence="2">
    <location>
        <begin position="398"/>
        <end position="419"/>
    </location>
</feature>
<dbReference type="STRING" id="43265.A0A545UNQ4"/>
<dbReference type="PRINTS" id="PR00755">
    <property type="entry name" value="AFLATOXINBRP"/>
</dbReference>
<dbReference type="PANTHER" id="PTHR47657:SF7">
    <property type="entry name" value="STEROL REGULATORY ELEMENT-BINDING PROTEIN ECM22"/>
    <property type="match status" value="1"/>
</dbReference>
<keyword evidence="1" id="KW-0539">Nucleus</keyword>
<reference evidence="4 5" key="1">
    <citation type="journal article" date="2019" name="Appl. Microbiol. Biotechnol.">
        <title>Genome sequence of Isaria javanica and comparative genome analysis insights into family S53 peptidase evolution in fungal entomopathogens.</title>
        <authorList>
            <person name="Lin R."/>
            <person name="Zhang X."/>
            <person name="Xin B."/>
            <person name="Zou M."/>
            <person name="Gao Y."/>
            <person name="Qin F."/>
            <person name="Hu Q."/>
            <person name="Xie B."/>
            <person name="Cheng X."/>
        </authorList>
    </citation>
    <scope>NUCLEOTIDE SEQUENCE [LARGE SCALE GENOMIC DNA]</scope>
    <source>
        <strain evidence="4 5">IJ1G</strain>
    </source>
</reference>
<evidence type="ECO:0000256" key="2">
    <source>
        <dbReference type="SAM" id="MobiDB-lite"/>
    </source>
</evidence>